<keyword evidence="3" id="KW-0804">Transcription</keyword>
<dbReference type="Gene3D" id="1.10.10.10">
    <property type="entry name" value="Winged helix-like DNA-binding domain superfamily/Winged helix DNA-binding domain"/>
    <property type="match status" value="1"/>
</dbReference>
<dbReference type="CDD" id="cd07377">
    <property type="entry name" value="WHTH_GntR"/>
    <property type="match status" value="1"/>
</dbReference>
<organism evidence="5 6">
    <name type="scientific">Eiseniibacteriota bacterium</name>
    <dbReference type="NCBI Taxonomy" id="2212470"/>
    <lineage>
        <taxon>Bacteria</taxon>
        <taxon>Candidatus Eiseniibacteriota</taxon>
    </lineage>
</organism>
<dbReference type="GO" id="GO:0003677">
    <property type="term" value="F:DNA binding"/>
    <property type="evidence" value="ECO:0007669"/>
    <property type="project" value="UniProtKB-KW"/>
</dbReference>
<dbReference type="PANTHER" id="PTHR43537:SF5">
    <property type="entry name" value="UXU OPERON TRANSCRIPTIONAL REGULATOR"/>
    <property type="match status" value="1"/>
</dbReference>
<keyword evidence="1" id="KW-0805">Transcription regulation</keyword>
<dbReference type="Proteomes" id="UP000316852">
    <property type="component" value="Unassembled WGS sequence"/>
</dbReference>
<evidence type="ECO:0000313" key="5">
    <source>
        <dbReference type="EMBL" id="TMQ58748.1"/>
    </source>
</evidence>
<evidence type="ECO:0000256" key="2">
    <source>
        <dbReference type="ARBA" id="ARBA00023125"/>
    </source>
</evidence>
<dbReference type="SUPFAM" id="SSF46785">
    <property type="entry name" value="Winged helix' DNA-binding domain"/>
    <property type="match status" value="1"/>
</dbReference>
<name>A0A538T539_UNCEI</name>
<dbReference type="InterPro" id="IPR011711">
    <property type="entry name" value="GntR_C"/>
</dbReference>
<dbReference type="Pfam" id="PF07729">
    <property type="entry name" value="FCD"/>
    <property type="match status" value="1"/>
</dbReference>
<accession>A0A538T539</accession>
<keyword evidence="2" id="KW-0238">DNA-binding</keyword>
<evidence type="ECO:0000256" key="1">
    <source>
        <dbReference type="ARBA" id="ARBA00023015"/>
    </source>
</evidence>
<dbReference type="Gene3D" id="1.20.120.530">
    <property type="entry name" value="GntR ligand-binding domain-like"/>
    <property type="match status" value="1"/>
</dbReference>
<dbReference type="SMART" id="SM00345">
    <property type="entry name" value="HTH_GNTR"/>
    <property type="match status" value="1"/>
</dbReference>
<protein>
    <submittedName>
        <fullName evidence="5">GntR family transcriptional regulator</fullName>
    </submittedName>
</protein>
<evidence type="ECO:0000256" key="3">
    <source>
        <dbReference type="ARBA" id="ARBA00023163"/>
    </source>
</evidence>
<evidence type="ECO:0000259" key="4">
    <source>
        <dbReference type="PROSITE" id="PS50949"/>
    </source>
</evidence>
<dbReference type="InterPro" id="IPR008920">
    <property type="entry name" value="TF_FadR/GntR_C"/>
</dbReference>
<proteinExistence type="predicted"/>
<dbReference type="PRINTS" id="PR00035">
    <property type="entry name" value="HTHGNTR"/>
</dbReference>
<dbReference type="SUPFAM" id="SSF48008">
    <property type="entry name" value="GntR ligand-binding domain-like"/>
    <property type="match status" value="1"/>
</dbReference>
<reference evidence="5 6" key="1">
    <citation type="journal article" date="2019" name="Nat. Microbiol.">
        <title>Mediterranean grassland soil C-N compound turnover is dependent on rainfall and depth, and is mediated by genomically divergent microorganisms.</title>
        <authorList>
            <person name="Diamond S."/>
            <person name="Andeer P.F."/>
            <person name="Li Z."/>
            <person name="Crits-Christoph A."/>
            <person name="Burstein D."/>
            <person name="Anantharaman K."/>
            <person name="Lane K.R."/>
            <person name="Thomas B.C."/>
            <person name="Pan C."/>
            <person name="Northen T.R."/>
            <person name="Banfield J.F."/>
        </authorList>
    </citation>
    <scope>NUCLEOTIDE SEQUENCE [LARGE SCALE GENOMIC DNA]</scope>
    <source>
        <strain evidence="5">WS_6</strain>
    </source>
</reference>
<dbReference type="PANTHER" id="PTHR43537">
    <property type="entry name" value="TRANSCRIPTIONAL REGULATOR, GNTR FAMILY"/>
    <property type="match status" value="1"/>
</dbReference>
<dbReference type="InterPro" id="IPR000524">
    <property type="entry name" value="Tscrpt_reg_HTH_GntR"/>
</dbReference>
<dbReference type="AlphaFoldDB" id="A0A538T539"/>
<feature type="domain" description="HTH gntR-type" evidence="4">
    <location>
        <begin position="14"/>
        <end position="81"/>
    </location>
</feature>
<dbReference type="InterPro" id="IPR036390">
    <property type="entry name" value="WH_DNA-bd_sf"/>
</dbReference>
<dbReference type="GO" id="GO:0003700">
    <property type="term" value="F:DNA-binding transcription factor activity"/>
    <property type="evidence" value="ECO:0007669"/>
    <property type="project" value="InterPro"/>
</dbReference>
<sequence length="236" mass="26291">MSLAASAVRPIVRVPIRSEVRRMLLEGMLRGDPAPGSSINESELSALLGVSRTPLREALLSLVGEGFLRATPGKGFFVLPLSVKEAEEIYPILAALESLALRSSPPPSAIEIRRLVELNQKLAAERDNWATALNADESWHEALLSRCGNERLRETIRALKYHAQRYESAYMRHSGTLIQSVAQHRAILRALRGGDIEAAARLLEANWKISQEFLLPWLRDQAAAPPPVRRKRSRRP</sequence>
<dbReference type="SMART" id="SM00895">
    <property type="entry name" value="FCD"/>
    <property type="match status" value="1"/>
</dbReference>
<comment type="caution">
    <text evidence="5">The sequence shown here is derived from an EMBL/GenBank/DDBJ whole genome shotgun (WGS) entry which is preliminary data.</text>
</comment>
<dbReference type="Pfam" id="PF00392">
    <property type="entry name" value="GntR"/>
    <property type="match status" value="1"/>
</dbReference>
<gene>
    <name evidence="5" type="ORF">E6K76_06920</name>
</gene>
<dbReference type="PROSITE" id="PS50949">
    <property type="entry name" value="HTH_GNTR"/>
    <property type="match status" value="1"/>
</dbReference>
<dbReference type="InterPro" id="IPR036388">
    <property type="entry name" value="WH-like_DNA-bd_sf"/>
</dbReference>
<dbReference type="EMBL" id="VBOW01000030">
    <property type="protein sequence ID" value="TMQ58748.1"/>
    <property type="molecule type" value="Genomic_DNA"/>
</dbReference>
<evidence type="ECO:0000313" key="6">
    <source>
        <dbReference type="Proteomes" id="UP000316852"/>
    </source>
</evidence>